<dbReference type="InterPro" id="IPR013606">
    <property type="entry name" value="I-BAR_dom"/>
</dbReference>
<dbReference type="PANTHER" id="PTHR15708:SF10">
    <property type="entry name" value="PROTEIN MTSS 1"/>
    <property type="match status" value="1"/>
</dbReference>
<dbReference type="PROSITE" id="PS51338">
    <property type="entry name" value="IMD"/>
    <property type="match status" value="1"/>
</dbReference>
<sequence>MEAVIEKECSALGGLFQTIISDMKGSYPVWEDFINKAGKLQSQLRTTVVAAAAFLDAFQKVADMATNTRGGTREIGSALTRMCMRHRSIEAKLRQFSSALIDCLINPLQEQMEEWKKVANQLDKDHAKEYKKARQEIKKKSSDTLKLQKKAKKGRGDIQPQLDSALQDVNDKYLLLEETEKQAVRKALIEERGRFCTFISMLRPVIEEEISMLGEITHLQTISEDLKSLTMDPHKLPSSSEQVILDLKGSDYSWSYQTPPSSPSTTMSRKSSVCSSLNSVNSSDSRSSGSHTHSPSSHYRYRSSNLAQQAPVRLSSVSSHDSGFISQDAFQSKSPSPMPPEAPNQLSNGFSHCSLPSESHVGPVGASLSPHCLPASRLLPRVTSVHLPDYAHYYTIGPGMFPSSQIPSWKDWAKPGPYDQPLVNTLQRRKEKREPDPNGGGPTAVGGAPAAAEEAQRPRSMTVSAATRPGEEMEACEELALALSRGLQLDTQRSSRDSLQCSSGYSTQTTTPCCSEDTIPSQVSDYDYFSVSGDQEADQQEFDKSSTIPRNSDISQSYRRMFQAKRPASTAGLPTTLGPAVVTPGVATIRRTPSTKPSVRRGTIGAGPIPIKTPVIPVKTPTVPDLPGVLPAPPDGPEERGPKPSIPEEHRQAIPESEAEDQERDPSSATASPGQIPESDAADLSPRDTPQGEDMLNAIRRGVKLKKTTTNDRSAPRFS</sequence>
<proteinExistence type="predicted"/>
<gene>
    <name evidence="5" type="primary">MTSS1</name>
</gene>
<dbReference type="Pfam" id="PF02205">
    <property type="entry name" value="WH2"/>
    <property type="match status" value="1"/>
</dbReference>
<evidence type="ECO:0000313" key="5">
    <source>
        <dbReference type="RefSeq" id="XP_053063968.1"/>
    </source>
</evidence>
<feature type="region of interest" description="Disordered" evidence="1">
    <location>
        <begin position="327"/>
        <end position="346"/>
    </location>
</feature>
<organism evidence="4 5">
    <name type="scientific">Acinonyx jubatus</name>
    <name type="common">Cheetah</name>
    <dbReference type="NCBI Taxonomy" id="32536"/>
    <lineage>
        <taxon>Eukaryota</taxon>
        <taxon>Metazoa</taxon>
        <taxon>Chordata</taxon>
        <taxon>Craniata</taxon>
        <taxon>Vertebrata</taxon>
        <taxon>Euteleostomi</taxon>
        <taxon>Mammalia</taxon>
        <taxon>Eutheria</taxon>
        <taxon>Laurasiatheria</taxon>
        <taxon>Carnivora</taxon>
        <taxon>Feliformia</taxon>
        <taxon>Felidae</taxon>
        <taxon>Felinae</taxon>
        <taxon>Acinonyx</taxon>
    </lineage>
</organism>
<name>A0ABM3NX10_ACIJB</name>
<feature type="region of interest" description="Disordered" evidence="1">
    <location>
        <begin position="139"/>
        <end position="159"/>
    </location>
</feature>
<reference evidence="5" key="1">
    <citation type="submission" date="2025-08" db="UniProtKB">
        <authorList>
            <consortium name="RefSeq"/>
        </authorList>
    </citation>
    <scope>IDENTIFICATION</scope>
    <source>
        <tissue evidence="5">Blood</tissue>
    </source>
</reference>
<dbReference type="InterPro" id="IPR027267">
    <property type="entry name" value="AH/BAR_dom_sf"/>
</dbReference>
<dbReference type="InterPro" id="IPR003124">
    <property type="entry name" value="WH2_dom"/>
</dbReference>
<evidence type="ECO:0000259" key="3">
    <source>
        <dbReference type="PROSITE" id="PS51338"/>
    </source>
</evidence>
<dbReference type="Pfam" id="PF08397">
    <property type="entry name" value="IMD"/>
    <property type="match status" value="1"/>
</dbReference>
<feature type="domain" description="WH2" evidence="2">
    <location>
        <begin position="691"/>
        <end position="708"/>
    </location>
</feature>
<evidence type="ECO:0000256" key="1">
    <source>
        <dbReference type="SAM" id="MobiDB-lite"/>
    </source>
</evidence>
<feature type="region of interest" description="Disordered" evidence="1">
    <location>
        <begin position="490"/>
        <end position="513"/>
    </location>
</feature>
<dbReference type="GeneID" id="106986568"/>
<feature type="region of interest" description="Disordered" evidence="1">
    <location>
        <begin position="427"/>
        <end position="470"/>
    </location>
</feature>
<feature type="compositionally biased region" description="Low complexity" evidence="1">
    <location>
        <begin position="608"/>
        <end position="623"/>
    </location>
</feature>
<feature type="region of interest" description="Disordered" evidence="1">
    <location>
        <begin position="565"/>
        <end position="719"/>
    </location>
</feature>
<dbReference type="InterPro" id="IPR030127">
    <property type="entry name" value="MTSS1/MTSS2"/>
</dbReference>
<feature type="domain" description="IMD" evidence="3">
    <location>
        <begin position="1"/>
        <end position="250"/>
    </location>
</feature>
<dbReference type="RefSeq" id="XP_053063968.1">
    <property type="nucleotide sequence ID" value="XM_053207993.1"/>
</dbReference>
<dbReference type="CDD" id="cd07643">
    <property type="entry name" value="I-BAR_IMD_MIM"/>
    <property type="match status" value="1"/>
</dbReference>
<dbReference type="PROSITE" id="PS51082">
    <property type="entry name" value="WH2"/>
    <property type="match status" value="1"/>
</dbReference>
<dbReference type="Proteomes" id="UP001652583">
    <property type="component" value="Chromosome F2"/>
</dbReference>
<dbReference type="CDD" id="cd22060">
    <property type="entry name" value="WH2_MTSS1"/>
    <property type="match status" value="1"/>
</dbReference>
<feature type="compositionally biased region" description="Basic and acidic residues" evidence="1">
    <location>
        <begin position="637"/>
        <end position="653"/>
    </location>
</feature>
<keyword evidence="4" id="KW-1185">Reference proteome</keyword>
<dbReference type="Gene3D" id="1.20.1270.60">
    <property type="entry name" value="Arfaptin homology (AH) domain/BAR domain"/>
    <property type="match status" value="1"/>
</dbReference>
<evidence type="ECO:0000313" key="4">
    <source>
        <dbReference type="Proteomes" id="UP001652583"/>
    </source>
</evidence>
<evidence type="ECO:0000259" key="2">
    <source>
        <dbReference type="PROSITE" id="PS51082"/>
    </source>
</evidence>
<dbReference type="PANTHER" id="PTHR15708">
    <property type="entry name" value="ACTIN BUNDLING/MISSING IN METASTASIS-RELATED"/>
    <property type="match status" value="1"/>
</dbReference>
<accession>A0ABM3NX10</accession>
<dbReference type="SUPFAM" id="SSF103657">
    <property type="entry name" value="BAR/IMD domain-like"/>
    <property type="match status" value="1"/>
</dbReference>
<feature type="region of interest" description="Disordered" evidence="1">
    <location>
        <begin position="255"/>
        <end position="302"/>
    </location>
</feature>
<protein>
    <submittedName>
        <fullName evidence="5">Protein MTSS 1 isoform X9</fullName>
    </submittedName>
</protein>